<feature type="transmembrane region" description="Helical" evidence="7">
    <location>
        <begin position="213"/>
        <end position="236"/>
    </location>
</feature>
<feature type="region of interest" description="Disordered" evidence="6">
    <location>
        <begin position="296"/>
        <end position="323"/>
    </location>
</feature>
<organism evidence="8 9">
    <name type="scientific">Variovorax defluvii</name>
    <dbReference type="NCBI Taxonomy" id="913761"/>
    <lineage>
        <taxon>Bacteria</taxon>
        <taxon>Pseudomonadati</taxon>
        <taxon>Pseudomonadota</taxon>
        <taxon>Betaproteobacteria</taxon>
        <taxon>Burkholderiales</taxon>
        <taxon>Comamonadaceae</taxon>
        <taxon>Variovorax</taxon>
    </lineage>
</organism>
<evidence type="ECO:0000256" key="2">
    <source>
        <dbReference type="ARBA" id="ARBA00022475"/>
    </source>
</evidence>
<feature type="transmembrane region" description="Helical" evidence="7">
    <location>
        <begin position="243"/>
        <end position="261"/>
    </location>
</feature>
<dbReference type="EMBL" id="BAABGJ010000081">
    <property type="protein sequence ID" value="GAA4359697.1"/>
    <property type="molecule type" value="Genomic_DNA"/>
</dbReference>
<keyword evidence="4 7" id="KW-1133">Transmembrane helix</keyword>
<keyword evidence="9" id="KW-1185">Reference proteome</keyword>
<protein>
    <recommendedName>
        <fullName evidence="10">YihY/virulence factor BrkB family protein</fullName>
    </recommendedName>
</protein>
<feature type="transmembrane region" description="Helical" evidence="7">
    <location>
        <begin position="29"/>
        <end position="52"/>
    </location>
</feature>
<evidence type="ECO:0000313" key="8">
    <source>
        <dbReference type="EMBL" id="GAA4359697.1"/>
    </source>
</evidence>
<reference evidence="9" key="1">
    <citation type="journal article" date="2019" name="Int. J. Syst. Evol. Microbiol.">
        <title>The Global Catalogue of Microorganisms (GCM) 10K type strain sequencing project: providing services to taxonomists for standard genome sequencing and annotation.</title>
        <authorList>
            <consortium name="The Broad Institute Genomics Platform"/>
            <consortium name="The Broad Institute Genome Sequencing Center for Infectious Disease"/>
            <person name="Wu L."/>
            <person name="Ma J."/>
        </authorList>
    </citation>
    <scope>NUCLEOTIDE SEQUENCE [LARGE SCALE GENOMIC DNA]</scope>
    <source>
        <strain evidence="9">JCM 17804</strain>
    </source>
</reference>
<evidence type="ECO:0000256" key="5">
    <source>
        <dbReference type="ARBA" id="ARBA00023136"/>
    </source>
</evidence>
<evidence type="ECO:0000256" key="4">
    <source>
        <dbReference type="ARBA" id="ARBA00022989"/>
    </source>
</evidence>
<dbReference type="PANTHER" id="PTHR30213">
    <property type="entry name" value="INNER MEMBRANE PROTEIN YHJD"/>
    <property type="match status" value="1"/>
</dbReference>
<evidence type="ECO:0000256" key="3">
    <source>
        <dbReference type="ARBA" id="ARBA00022692"/>
    </source>
</evidence>
<dbReference type="PANTHER" id="PTHR30213:SF1">
    <property type="entry name" value="INNER MEMBRANE PROTEIN YHJD"/>
    <property type="match status" value="1"/>
</dbReference>
<feature type="transmembrane region" description="Helical" evidence="7">
    <location>
        <begin position="90"/>
        <end position="110"/>
    </location>
</feature>
<dbReference type="Pfam" id="PF03631">
    <property type="entry name" value="Virul_fac_BrkB"/>
    <property type="match status" value="1"/>
</dbReference>
<comment type="subcellular location">
    <subcellularLocation>
        <location evidence="1">Cell membrane</location>
        <topology evidence="1">Multi-pass membrane protein</topology>
    </subcellularLocation>
</comment>
<feature type="compositionally biased region" description="Low complexity" evidence="6">
    <location>
        <begin position="309"/>
        <end position="323"/>
    </location>
</feature>
<feature type="transmembrane region" description="Helical" evidence="7">
    <location>
        <begin position="178"/>
        <end position="201"/>
    </location>
</feature>
<gene>
    <name evidence="8" type="ORF">GCM10023165_56100</name>
</gene>
<dbReference type="NCBIfam" id="TIGR00765">
    <property type="entry name" value="yihY_not_rbn"/>
    <property type="match status" value="1"/>
</dbReference>
<evidence type="ECO:0008006" key="10">
    <source>
        <dbReference type="Google" id="ProtNLM"/>
    </source>
</evidence>
<sequence length="392" mass="41840">MTPKQLFSLCRQSVSAWIDDYAPSMGAAISYYTIFSLAPLLVIVIAVAGALFGREAAQGRIVEQVSGLVGREGAVAVEAMLRSVSEPDKGLIAGLISAVVLLVGATTVFAELQSALDRIWHVPERQKPSGVWAVLKARLLSFGLILGLAFLLMVSLVVSAGLAAFGQWFGGLMPGWELLLQGLNVLISLGIVTLLFAMIYKLMPTARIAWRDVWVGALVTALLFEVGKLGIGLYLGKSGVNESFAAAGSLVLLVAWVYYAAQIFLLGAEFTKVYAGAHGSASGVKAVAATEVHARESEEGTDRVQGNEATAAPTPATATAAAAAPVPDDAGIGLTARTQEEIDRRVERAQARLLKQVLWLGALAFGNLVAQHWYRREHKSARQRRRALRHAR</sequence>
<evidence type="ECO:0000256" key="6">
    <source>
        <dbReference type="SAM" id="MobiDB-lite"/>
    </source>
</evidence>
<name>A0ABP8IJ34_9BURK</name>
<feature type="transmembrane region" description="Helical" evidence="7">
    <location>
        <begin position="139"/>
        <end position="166"/>
    </location>
</feature>
<evidence type="ECO:0000256" key="1">
    <source>
        <dbReference type="ARBA" id="ARBA00004651"/>
    </source>
</evidence>
<accession>A0ABP8IJ34</accession>
<dbReference type="Proteomes" id="UP001500975">
    <property type="component" value="Unassembled WGS sequence"/>
</dbReference>
<keyword evidence="3 7" id="KW-0812">Transmembrane</keyword>
<evidence type="ECO:0000256" key="7">
    <source>
        <dbReference type="SAM" id="Phobius"/>
    </source>
</evidence>
<keyword evidence="5 7" id="KW-0472">Membrane</keyword>
<proteinExistence type="predicted"/>
<comment type="caution">
    <text evidence="8">The sequence shown here is derived from an EMBL/GenBank/DDBJ whole genome shotgun (WGS) entry which is preliminary data.</text>
</comment>
<evidence type="ECO:0000313" key="9">
    <source>
        <dbReference type="Proteomes" id="UP001500975"/>
    </source>
</evidence>
<keyword evidence="2" id="KW-1003">Cell membrane</keyword>
<dbReference type="InterPro" id="IPR017039">
    <property type="entry name" value="Virul_fac_BrkB"/>
</dbReference>
<dbReference type="RefSeq" id="WP_345542148.1">
    <property type="nucleotide sequence ID" value="NZ_BAABGJ010000081.1"/>
</dbReference>